<name>A0A4Y8MWN7_9BURK</name>
<dbReference type="Proteomes" id="UP000297385">
    <property type="component" value="Unassembled WGS sequence"/>
</dbReference>
<dbReference type="AlphaFoldDB" id="A0A4Y8MWN7"/>
<proteinExistence type="predicted"/>
<evidence type="ECO:0000313" key="1">
    <source>
        <dbReference type="EMBL" id="TFE41937.1"/>
    </source>
</evidence>
<dbReference type="GeneID" id="97310940"/>
<dbReference type="SUPFAM" id="SSF46689">
    <property type="entry name" value="Homeodomain-like"/>
    <property type="match status" value="1"/>
</dbReference>
<dbReference type="RefSeq" id="WP_134465214.1">
    <property type="nucleotide sequence ID" value="NZ_JBHMFL010000064.1"/>
</dbReference>
<evidence type="ECO:0008006" key="3">
    <source>
        <dbReference type="Google" id="ProtNLM"/>
    </source>
</evidence>
<protein>
    <recommendedName>
        <fullName evidence="3">TetR/AcrR family transcriptional regulator</fullName>
    </recommendedName>
</protein>
<organism evidence="1 2">
    <name type="scientific">Paraburkholderia dipogonis</name>
    <dbReference type="NCBI Taxonomy" id="1211383"/>
    <lineage>
        <taxon>Bacteria</taxon>
        <taxon>Pseudomonadati</taxon>
        <taxon>Pseudomonadota</taxon>
        <taxon>Betaproteobacteria</taxon>
        <taxon>Burkholderiales</taxon>
        <taxon>Burkholderiaceae</taxon>
        <taxon>Paraburkholderia</taxon>
    </lineage>
</organism>
<accession>A0A4Y8MWN7</accession>
<evidence type="ECO:0000313" key="2">
    <source>
        <dbReference type="Proteomes" id="UP000297385"/>
    </source>
</evidence>
<comment type="caution">
    <text evidence="1">The sequence shown here is derived from an EMBL/GenBank/DDBJ whole genome shotgun (WGS) entry which is preliminary data.</text>
</comment>
<gene>
    <name evidence="1" type="ORF">E2553_35520</name>
</gene>
<dbReference type="SUPFAM" id="SSF48498">
    <property type="entry name" value="Tetracyclin repressor-like, C-terminal domain"/>
    <property type="match status" value="1"/>
</dbReference>
<dbReference type="EMBL" id="SNVI01000002">
    <property type="protein sequence ID" value="TFE41937.1"/>
    <property type="molecule type" value="Genomic_DNA"/>
</dbReference>
<dbReference type="Gene3D" id="1.10.357.10">
    <property type="entry name" value="Tetracycline Repressor, domain 2"/>
    <property type="match status" value="1"/>
</dbReference>
<sequence length="194" mass="21207">MHTVNRADLLTDAERLIRTRGYLAFSLAELTTGEAAEANGFASKEDLCTLLIRHKVERAESALRDVRLEFQDAESRLISFACLFFEDFEEGIPSLSHALAAARSEIPVSVRNQIARLFRLQLNWIQTVVKEHWVSNANPATISSEHAAHLLMCALEGDAITECALGAPEPTATGFIQALMLLGISASQAPSTTN</sequence>
<dbReference type="InterPro" id="IPR036271">
    <property type="entry name" value="Tet_transcr_reg_TetR-rel_C_sf"/>
</dbReference>
<dbReference type="InterPro" id="IPR009057">
    <property type="entry name" value="Homeodomain-like_sf"/>
</dbReference>
<reference evidence="1 2" key="1">
    <citation type="submission" date="2019-03" db="EMBL/GenBank/DDBJ databases">
        <title>Complete Genome Sequence of Paraburkholderia dipogonis ICMP 19430T, a Nitrogen-fixing Symbiont of the South African Invasive Legume Dipogon lignosus in New Zealand.</title>
        <authorList>
            <person name="De Meyer S.E."/>
        </authorList>
    </citation>
    <scope>NUCLEOTIDE SEQUENCE [LARGE SCALE GENOMIC DNA]</scope>
    <source>
        <strain evidence="1 2">ICMP 19430</strain>
    </source>
</reference>